<dbReference type="PROSITE" id="PS51832">
    <property type="entry name" value="HD_GYP"/>
    <property type="match status" value="1"/>
</dbReference>
<protein>
    <recommendedName>
        <fullName evidence="1">HD-GYP domain-containing protein</fullName>
    </recommendedName>
</protein>
<dbReference type="PANTHER" id="PTHR43155:SF2">
    <property type="entry name" value="CYCLIC DI-GMP PHOSPHODIESTERASE PA4108"/>
    <property type="match status" value="1"/>
</dbReference>
<evidence type="ECO:0000259" key="1">
    <source>
        <dbReference type="PROSITE" id="PS51832"/>
    </source>
</evidence>
<comment type="caution">
    <text evidence="2">The sequence shown here is derived from an EMBL/GenBank/DDBJ whole genome shotgun (WGS) entry which is preliminary data.</text>
</comment>
<accession>A0A266Q7U5</accession>
<dbReference type="EMBL" id="NHNI01000001">
    <property type="protein sequence ID" value="OZY85918.1"/>
    <property type="molecule type" value="Genomic_DNA"/>
</dbReference>
<dbReference type="CDD" id="cd00077">
    <property type="entry name" value="HDc"/>
    <property type="match status" value="1"/>
</dbReference>
<proteinExistence type="predicted"/>
<name>A0A266Q7U5_9GAMM</name>
<dbReference type="AlphaFoldDB" id="A0A266Q7U5"/>
<dbReference type="InterPro" id="IPR037522">
    <property type="entry name" value="HD_GYP_dom"/>
</dbReference>
<dbReference type="SUPFAM" id="SSF109604">
    <property type="entry name" value="HD-domain/PDEase-like"/>
    <property type="match status" value="1"/>
</dbReference>
<evidence type="ECO:0000313" key="3">
    <source>
        <dbReference type="Proteomes" id="UP000216101"/>
    </source>
</evidence>
<dbReference type="Gene3D" id="1.10.3210.10">
    <property type="entry name" value="Hypothetical protein af1432"/>
    <property type="match status" value="1"/>
</dbReference>
<dbReference type="InterPro" id="IPR003607">
    <property type="entry name" value="HD/PDEase_dom"/>
</dbReference>
<sequence>MVLCMSHDQQSFVTDDGSTLWEPLQLGVYADYLARLSATSPVIVTDDIMAADGQLLLPRATVLDQAAITRWKHKTLARPLANSIQLSKCISADDLLQHLLDTIRSTEYFQSLAERKHPISSLEPACAKLSSLPLVQQFLTVMAAQMSDLYERTLCVSLWALYIAQEMRLPAQDSGEVFWAAITHDIGMLFIDPQVLNKTEGLTAADWRQVQRHVEISRRILMDIPGISEPLVTAVSEHHERCDGTGYPQAKVESELSLFGQILAVADSIVGIYFNRFKAQGRRWREVIPVLEMNRAAYLYRSCDIVTTMILRSELPLPDVVSGSGVPEFAERMLQQNLQLQRWFTQLRDCLTAVGYTHGDRKLHALQNVIFHVATTFKGSMLFKEDLRESLESMAGQEGNSISKVVADASLAQQEMTFHLQRLSRMLQMYISSNDAKDPKILARLQEGFTAIGGYIAQRNTPPDS</sequence>
<dbReference type="Proteomes" id="UP000216101">
    <property type="component" value="Unassembled WGS sequence"/>
</dbReference>
<dbReference type="PANTHER" id="PTHR43155">
    <property type="entry name" value="CYCLIC DI-GMP PHOSPHODIESTERASE PA4108-RELATED"/>
    <property type="match status" value="1"/>
</dbReference>
<dbReference type="GO" id="GO:0008081">
    <property type="term" value="F:phosphoric diester hydrolase activity"/>
    <property type="evidence" value="ECO:0007669"/>
    <property type="project" value="UniProtKB-ARBA"/>
</dbReference>
<feature type="domain" description="HD-GYP" evidence="1">
    <location>
        <begin position="127"/>
        <end position="323"/>
    </location>
</feature>
<organism evidence="2 3">
    <name type="scientific">Cellvibrio mixtus</name>
    <dbReference type="NCBI Taxonomy" id="39650"/>
    <lineage>
        <taxon>Bacteria</taxon>
        <taxon>Pseudomonadati</taxon>
        <taxon>Pseudomonadota</taxon>
        <taxon>Gammaproteobacteria</taxon>
        <taxon>Cellvibrionales</taxon>
        <taxon>Cellvibrionaceae</taxon>
        <taxon>Cellvibrio</taxon>
    </lineage>
</organism>
<gene>
    <name evidence="2" type="ORF">CBP51_02460</name>
</gene>
<keyword evidence="3" id="KW-1185">Reference proteome</keyword>
<reference evidence="3" key="1">
    <citation type="submission" date="2017-05" db="EMBL/GenBank/DDBJ databases">
        <authorList>
            <person name="Barney B.M."/>
        </authorList>
    </citation>
    <scope>NUCLEOTIDE SEQUENCE [LARGE SCALE GENOMIC DNA]</scope>
    <source>
        <strain evidence="3">PSBB022</strain>
    </source>
</reference>
<dbReference type="Pfam" id="PF13487">
    <property type="entry name" value="HD_5"/>
    <property type="match status" value="1"/>
</dbReference>
<evidence type="ECO:0000313" key="2">
    <source>
        <dbReference type="EMBL" id="OZY85918.1"/>
    </source>
</evidence>